<proteinExistence type="predicted"/>
<keyword evidence="1 4" id="KW-0378">Hydrolase</keyword>
<evidence type="ECO:0000256" key="1">
    <source>
        <dbReference type="ARBA" id="ARBA00022801"/>
    </source>
</evidence>
<dbReference type="Proteomes" id="UP000029999">
    <property type="component" value="Unassembled WGS sequence"/>
</dbReference>
<dbReference type="InterPro" id="IPR016035">
    <property type="entry name" value="Acyl_Trfase/lysoPLipase"/>
</dbReference>
<feature type="active site" description="Proton acceptor" evidence="4">
    <location>
        <position position="158"/>
    </location>
</feature>
<feature type="active site" description="Nucleophile" evidence="4">
    <location>
        <position position="42"/>
    </location>
</feature>
<evidence type="ECO:0000313" key="6">
    <source>
        <dbReference type="EMBL" id="KGM06197.1"/>
    </source>
</evidence>
<dbReference type="GO" id="GO:0016042">
    <property type="term" value="P:lipid catabolic process"/>
    <property type="evidence" value="ECO:0007669"/>
    <property type="project" value="UniProtKB-UniRule"/>
</dbReference>
<dbReference type="STRING" id="392484.LP43_2070"/>
<feature type="domain" description="PNPLA" evidence="5">
    <location>
        <begin position="9"/>
        <end position="171"/>
    </location>
</feature>
<feature type="short sequence motif" description="GXSXG" evidence="4">
    <location>
        <begin position="40"/>
        <end position="44"/>
    </location>
</feature>
<evidence type="ECO:0000259" key="5">
    <source>
        <dbReference type="PROSITE" id="PS51635"/>
    </source>
</evidence>
<protein>
    <submittedName>
        <fullName evidence="6">YchK</fullName>
    </submittedName>
</protein>
<evidence type="ECO:0000256" key="4">
    <source>
        <dbReference type="PROSITE-ProRule" id="PRU01161"/>
    </source>
</evidence>
<keyword evidence="3 4" id="KW-0443">Lipid metabolism</keyword>
<comment type="caution">
    <text evidence="4">Lacks conserved residue(s) required for the propagation of feature annotation.</text>
</comment>
<sequence>MSKKITVGLALGSGAARGWAHIGIIQRLHQLGIQPDIVCGTSIGALVGAAYTAGNIDKLESWVRQLDKLQTARYFSINSSFKGFVNKERLRTFLDEHVVATETMIEDMDKPFASVATDLHTGREIWNTSGSMMDAVWSSISLPGLFPAIKHHNRWLIDGGLVNPVPVSLCRALGADVVIAVNLNSDIIGKHLQLDNAIKQSDAQSSNAPAGITGRISNMIADYTTNLFSKKNTEDTAPDLLDAIAASINITQDRITRSRMAGDPPEITLSPRLSSIGLLEFYRAKEAIEEGTASVDRHKRDFKYCLGVDLDD</sequence>
<name>A0A0A0BEW4_9GAMM</name>
<reference evidence="6 7" key="1">
    <citation type="submission" date="2014-09" db="EMBL/GenBank/DDBJ databases">
        <authorList>
            <person name="Grob C."/>
            <person name="Taubert M."/>
            <person name="Howat A.M."/>
            <person name="Burns O.J."/>
            <person name="Dixon J.L."/>
            <person name="Chen Y."/>
            <person name="Murrell J.C."/>
        </authorList>
    </citation>
    <scope>NUCLEOTIDE SEQUENCE [LARGE SCALE GENOMIC DNA]</scope>
    <source>
        <strain evidence="6">L4</strain>
    </source>
</reference>
<dbReference type="PANTHER" id="PTHR14226:SF76">
    <property type="entry name" value="NTE FAMILY PROTEIN RSSA"/>
    <property type="match status" value="1"/>
</dbReference>
<dbReference type="Pfam" id="PF01734">
    <property type="entry name" value="Patatin"/>
    <property type="match status" value="1"/>
</dbReference>
<feature type="short sequence motif" description="DGA/G" evidence="4">
    <location>
        <begin position="158"/>
        <end position="160"/>
    </location>
</feature>
<dbReference type="InterPro" id="IPR050301">
    <property type="entry name" value="NTE"/>
</dbReference>
<dbReference type="PROSITE" id="PS51635">
    <property type="entry name" value="PNPLA"/>
    <property type="match status" value="1"/>
</dbReference>
<dbReference type="RefSeq" id="WP_281085214.1">
    <property type="nucleotide sequence ID" value="NZ_JRQD01000005.1"/>
</dbReference>
<dbReference type="SUPFAM" id="SSF52151">
    <property type="entry name" value="FabD/lysophospholipase-like"/>
    <property type="match status" value="1"/>
</dbReference>
<evidence type="ECO:0000313" key="7">
    <source>
        <dbReference type="Proteomes" id="UP000029999"/>
    </source>
</evidence>
<dbReference type="InterPro" id="IPR002641">
    <property type="entry name" value="PNPLA_dom"/>
</dbReference>
<evidence type="ECO:0000256" key="2">
    <source>
        <dbReference type="ARBA" id="ARBA00022963"/>
    </source>
</evidence>
<dbReference type="Gene3D" id="3.40.1090.10">
    <property type="entry name" value="Cytosolic phospholipase A2 catalytic domain"/>
    <property type="match status" value="2"/>
</dbReference>
<dbReference type="GO" id="GO:0016787">
    <property type="term" value="F:hydrolase activity"/>
    <property type="evidence" value="ECO:0007669"/>
    <property type="project" value="UniProtKB-UniRule"/>
</dbReference>
<dbReference type="EMBL" id="JRQD01000005">
    <property type="protein sequence ID" value="KGM06197.1"/>
    <property type="molecule type" value="Genomic_DNA"/>
</dbReference>
<gene>
    <name evidence="6" type="ORF">LP43_2070</name>
</gene>
<organism evidence="6 7">
    <name type="scientific">Methylophaga thiooxydans</name>
    <dbReference type="NCBI Taxonomy" id="392484"/>
    <lineage>
        <taxon>Bacteria</taxon>
        <taxon>Pseudomonadati</taxon>
        <taxon>Pseudomonadota</taxon>
        <taxon>Gammaproteobacteria</taxon>
        <taxon>Thiotrichales</taxon>
        <taxon>Piscirickettsiaceae</taxon>
        <taxon>Methylophaga</taxon>
    </lineage>
</organism>
<evidence type="ECO:0000256" key="3">
    <source>
        <dbReference type="ARBA" id="ARBA00023098"/>
    </source>
</evidence>
<keyword evidence="2 4" id="KW-0442">Lipid degradation</keyword>
<comment type="caution">
    <text evidence="6">The sequence shown here is derived from an EMBL/GenBank/DDBJ whole genome shotgun (WGS) entry which is preliminary data.</text>
</comment>
<dbReference type="PANTHER" id="PTHR14226">
    <property type="entry name" value="NEUROPATHY TARGET ESTERASE/SWISS CHEESE D.MELANOGASTER"/>
    <property type="match status" value="1"/>
</dbReference>
<dbReference type="AlphaFoldDB" id="A0A0A0BEW4"/>
<accession>A0A0A0BEW4</accession>